<feature type="region of interest" description="Disordered" evidence="2">
    <location>
        <begin position="450"/>
        <end position="562"/>
    </location>
</feature>
<dbReference type="CDD" id="cd04481">
    <property type="entry name" value="RPA1_DBD_B_like"/>
    <property type="match status" value="1"/>
</dbReference>
<accession>A0A8J5SSU3</accession>
<dbReference type="InterPro" id="IPR003871">
    <property type="entry name" value="RFA1B/D_OB_1st"/>
</dbReference>
<evidence type="ECO:0008006" key="7">
    <source>
        <dbReference type="Google" id="ProtNLM"/>
    </source>
</evidence>
<reference evidence="5" key="2">
    <citation type="submission" date="2021-02" db="EMBL/GenBank/DDBJ databases">
        <authorList>
            <person name="Kimball J.A."/>
            <person name="Haas M.W."/>
            <person name="Macchietto M."/>
            <person name="Kono T."/>
            <person name="Duquette J."/>
            <person name="Shao M."/>
        </authorList>
    </citation>
    <scope>NUCLEOTIDE SEQUENCE</scope>
    <source>
        <tissue evidence="5">Fresh leaf tissue</tissue>
    </source>
</reference>
<organism evidence="5 6">
    <name type="scientific">Zizania palustris</name>
    <name type="common">Northern wild rice</name>
    <dbReference type="NCBI Taxonomy" id="103762"/>
    <lineage>
        <taxon>Eukaryota</taxon>
        <taxon>Viridiplantae</taxon>
        <taxon>Streptophyta</taxon>
        <taxon>Embryophyta</taxon>
        <taxon>Tracheophyta</taxon>
        <taxon>Spermatophyta</taxon>
        <taxon>Magnoliopsida</taxon>
        <taxon>Liliopsida</taxon>
        <taxon>Poales</taxon>
        <taxon>Poaceae</taxon>
        <taxon>BOP clade</taxon>
        <taxon>Oryzoideae</taxon>
        <taxon>Oryzeae</taxon>
        <taxon>Zizaniinae</taxon>
        <taxon>Zizania</taxon>
    </lineage>
</organism>
<evidence type="ECO:0000313" key="5">
    <source>
        <dbReference type="EMBL" id="KAG8060669.1"/>
    </source>
</evidence>
<proteinExistence type="predicted"/>
<sequence>MGHNLISDLFHGNDNLGICARVSRLWDYCDSKDQAMILHTDLVLIDEKGNAIHAQIYPPAIAQFKDLIQEGKLYYIDSYRIRDANRLYKAVKNRLMITFTKWTKLEERVELTETFPAICYSLTPYNEVPNLVEKADYFVDVIGVVMEIGMPTILRPRSREIESVKRTIVICDKSNATLKVSVWGERVNTFDGENIYNAGQTAPQIIIFVGTLVKNYTGIGLSLSGGSACKWYLNPTIPEAQDLKQSMGTRFQPIKWTDTSQHTVPPQDDYEQKTLSEILDMNPHKCKRTRFIVTITVRKICNEESWWYNSCGVCYRAARPYGDTYKCTSCNKIAMAAPRYKLMVIAGDDTKDTKFVLFGKIAQRILCRPVEKLIEQVPPNTDFIPDEITCLLERKFVWNVSFIENTVRTGIESLQVNNVVYEVIPREPLMLMSPTSSASASSMLASTSSLQLTSVPSQDKSSLPQEESIDKSHAPTMTAVTPKKQGVVVLEEGTPTSKLSSALHAQAEDNSTQGIKDMPLTKSASGKREIDDTYTQSKEVENSPPKDKNIGKKRGRVSSTQA</sequence>
<dbReference type="InterPro" id="IPR031657">
    <property type="entry name" value="REPA_OB_2"/>
</dbReference>
<evidence type="ECO:0000256" key="1">
    <source>
        <dbReference type="ARBA" id="ARBA00023125"/>
    </source>
</evidence>
<dbReference type="GO" id="GO:0003677">
    <property type="term" value="F:DNA binding"/>
    <property type="evidence" value="ECO:0007669"/>
    <property type="project" value="UniProtKB-KW"/>
</dbReference>
<dbReference type="AlphaFoldDB" id="A0A8J5SSU3"/>
<keyword evidence="6" id="KW-1185">Reference proteome</keyword>
<evidence type="ECO:0000256" key="2">
    <source>
        <dbReference type="SAM" id="MobiDB-lite"/>
    </source>
</evidence>
<dbReference type="PANTHER" id="PTHR47165:SF4">
    <property type="entry name" value="OS03G0429900 PROTEIN"/>
    <property type="match status" value="1"/>
</dbReference>
<evidence type="ECO:0000259" key="3">
    <source>
        <dbReference type="Pfam" id="PF02721"/>
    </source>
</evidence>
<dbReference type="CDD" id="cd04480">
    <property type="entry name" value="RPA1_DBD_A_like"/>
    <property type="match status" value="1"/>
</dbReference>
<feature type="domain" description="Replication protein A OB" evidence="4">
    <location>
        <begin position="134"/>
        <end position="228"/>
    </location>
</feature>
<dbReference type="Proteomes" id="UP000729402">
    <property type="component" value="Unassembled WGS sequence"/>
</dbReference>
<feature type="compositionally biased region" description="Polar residues" evidence="2">
    <location>
        <begin position="455"/>
        <end position="465"/>
    </location>
</feature>
<dbReference type="Pfam" id="PF16900">
    <property type="entry name" value="REPA_OB_2"/>
    <property type="match status" value="1"/>
</dbReference>
<dbReference type="CDD" id="cd04476">
    <property type="entry name" value="RPA1_DBD_C"/>
    <property type="match status" value="1"/>
</dbReference>
<evidence type="ECO:0000259" key="4">
    <source>
        <dbReference type="Pfam" id="PF16900"/>
    </source>
</evidence>
<dbReference type="InterPro" id="IPR047192">
    <property type="entry name" value="Euk_RPA1_DBD_C"/>
</dbReference>
<dbReference type="Pfam" id="PF02721">
    <property type="entry name" value="DUF223"/>
    <property type="match status" value="1"/>
</dbReference>
<dbReference type="EMBL" id="JAAALK010000287">
    <property type="protein sequence ID" value="KAG8060669.1"/>
    <property type="molecule type" value="Genomic_DNA"/>
</dbReference>
<comment type="caution">
    <text evidence="5">The sequence shown here is derived from an EMBL/GenBank/DDBJ whole genome shotgun (WGS) entry which is preliminary data.</text>
</comment>
<protein>
    <recommendedName>
        <fullName evidence="7">Replication protein A subunit</fullName>
    </recommendedName>
</protein>
<gene>
    <name evidence="5" type="ORF">GUJ93_ZPchr0002g24267</name>
</gene>
<reference evidence="5" key="1">
    <citation type="journal article" date="2021" name="bioRxiv">
        <title>Whole Genome Assembly and Annotation of Northern Wild Rice, Zizania palustris L., Supports a Whole Genome Duplication in the Zizania Genus.</title>
        <authorList>
            <person name="Haas M."/>
            <person name="Kono T."/>
            <person name="Macchietto M."/>
            <person name="Millas R."/>
            <person name="McGilp L."/>
            <person name="Shao M."/>
            <person name="Duquette J."/>
            <person name="Hirsch C.N."/>
            <person name="Kimball J."/>
        </authorList>
    </citation>
    <scope>NUCLEOTIDE SEQUENCE</scope>
    <source>
        <tissue evidence="5">Fresh leaf tissue</tissue>
    </source>
</reference>
<feature type="compositionally biased region" description="Basic and acidic residues" evidence="2">
    <location>
        <begin position="538"/>
        <end position="550"/>
    </location>
</feature>
<dbReference type="OrthoDB" id="1915393at2759"/>
<keyword evidence="1" id="KW-0238">DNA-binding</keyword>
<evidence type="ECO:0000313" key="6">
    <source>
        <dbReference type="Proteomes" id="UP000729402"/>
    </source>
</evidence>
<dbReference type="PANTHER" id="PTHR47165">
    <property type="entry name" value="OS03G0429900 PROTEIN"/>
    <property type="match status" value="1"/>
</dbReference>
<name>A0A8J5SSU3_ZIZPA</name>
<feature type="domain" description="Replication protein A 70 kDa DNA-binding subunit B/D first OB fold" evidence="3">
    <location>
        <begin position="3"/>
        <end position="106"/>
    </location>
</feature>